<protein>
    <submittedName>
        <fullName evidence="1">Uncharacterized protein</fullName>
    </submittedName>
</protein>
<dbReference type="EMBL" id="CAKMRJ010001112">
    <property type="protein sequence ID" value="CAH1422245.1"/>
    <property type="molecule type" value="Genomic_DNA"/>
</dbReference>
<keyword evidence="2" id="KW-1185">Reference proteome</keyword>
<accession>A0AAU9M692</accession>
<dbReference type="AlphaFoldDB" id="A0AAU9M692"/>
<evidence type="ECO:0000313" key="1">
    <source>
        <dbReference type="EMBL" id="CAH1422245.1"/>
    </source>
</evidence>
<name>A0AAU9M692_9ASTR</name>
<reference evidence="1 2" key="1">
    <citation type="submission" date="2022-01" db="EMBL/GenBank/DDBJ databases">
        <authorList>
            <person name="Xiong W."/>
            <person name="Schranz E."/>
        </authorList>
    </citation>
    <scope>NUCLEOTIDE SEQUENCE [LARGE SCALE GENOMIC DNA]</scope>
</reference>
<gene>
    <name evidence="1" type="ORF">LVIROSA_LOCUS9590</name>
</gene>
<organism evidence="1 2">
    <name type="scientific">Lactuca virosa</name>
    <dbReference type="NCBI Taxonomy" id="75947"/>
    <lineage>
        <taxon>Eukaryota</taxon>
        <taxon>Viridiplantae</taxon>
        <taxon>Streptophyta</taxon>
        <taxon>Embryophyta</taxon>
        <taxon>Tracheophyta</taxon>
        <taxon>Spermatophyta</taxon>
        <taxon>Magnoliopsida</taxon>
        <taxon>eudicotyledons</taxon>
        <taxon>Gunneridae</taxon>
        <taxon>Pentapetalae</taxon>
        <taxon>asterids</taxon>
        <taxon>campanulids</taxon>
        <taxon>Asterales</taxon>
        <taxon>Asteraceae</taxon>
        <taxon>Cichorioideae</taxon>
        <taxon>Cichorieae</taxon>
        <taxon>Lactucinae</taxon>
        <taxon>Lactuca</taxon>
    </lineage>
</organism>
<proteinExistence type="predicted"/>
<dbReference type="Proteomes" id="UP001157418">
    <property type="component" value="Unassembled WGS sequence"/>
</dbReference>
<comment type="caution">
    <text evidence="1">The sequence shown here is derived from an EMBL/GenBank/DDBJ whole genome shotgun (WGS) entry which is preliminary data.</text>
</comment>
<sequence length="101" mass="11250">MERAFFVVPCTHAPAPPYSAAQSSRPRSSAILCCSTALPQLPAFQRSSTLLRLLLLCQALDHLPFYVLLFQRGKSSVQEYDAHGLGYWWARKASDLVKALL</sequence>
<evidence type="ECO:0000313" key="2">
    <source>
        <dbReference type="Proteomes" id="UP001157418"/>
    </source>
</evidence>